<dbReference type="PRINTS" id="PR00364">
    <property type="entry name" value="DISEASERSIST"/>
</dbReference>
<dbReference type="InterPro" id="IPR027417">
    <property type="entry name" value="P-loop_NTPase"/>
</dbReference>
<dbReference type="InterPro" id="IPR042197">
    <property type="entry name" value="Apaf_helical"/>
</dbReference>
<dbReference type="InterPro" id="IPR011990">
    <property type="entry name" value="TPR-like_helical_dom_sf"/>
</dbReference>
<protein>
    <submittedName>
        <fullName evidence="2">Tetratricopeptide (TPR) repeat protein</fullName>
    </submittedName>
</protein>
<evidence type="ECO:0000313" key="2">
    <source>
        <dbReference type="EMBL" id="MBB5067193.1"/>
    </source>
</evidence>
<proteinExistence type="predicted"/>
<dbReference type="Pfam" id="PF13191">
    <property type="entry name" value="AAA_16"/>
    <property type="match status" value="1"/>
</dbReference>
<sequence>MGNENRGDVEQLIQAGSIGQVHVHQRVPVALRAEEMPPGQAGFVDRESERAELDAAVARSGDYPTCVLVTGPRGSGKTALVRQWMHESSQVFRHVVRIDLQDRPASKQRVIEHCLRAFGLEVPVDADSAEGRFRSFTREHDVALVLDNVAAPASLLPLVPTSANGLLVLIGWRQWPELVVRGVVPLGLRRLDADSGVELLRVGAGQRVDEEPEQARRLVELCGGLPIALRITAGLLAKRPGRALARVVADLEVDGRLEKFVEDGVPVVLEHFEQVLAALTERQRELYRSLGHVPGPTFSAEVVAALAEISSDNAEDLLYDLHDANLLECTDRGEYRFHDLVRLHAARLRGEDGGALRRLVDWYRARGAYADRAAMEPDRLRIGQDDPLVAGPQPFTRDAAVAWLERERVNLVHVLAAAFEHGWDRAVISLCDSPLWTLHHKHKYYADVVPALELGVAAAERCGDAVAESRLRTLQTQLLLELRDFAAARRSGERARTLAEQAGHRRVLASALEFLGKERAAVQDWDGALALFAQSREINLELGKPRAVALQEYLIGRSLVGRGDPRAALEALDSARNRLREFPNDRRTPGRIRVVAARAHQALGRHAEAIEELRAAEAGIRELGGGHDLAEPLELLAKSLRHNGNEAAARDALAEAVDILETEHDPDAPRLRALLD</sequence>
<dbReference type="Gene3D" id="1.10.10.10">
    <property type="entry name" value="Winged helix-like DNA-binding domain superfamily/Winged helix DNA-binding domain"/>
    <property type="match status" value="1"/>
</dbReference>
<dbReference type="InterPro" id="IPR036388">
    <property type="entry name" value="WH-like_DNA-bd_sf"/>
</dbReference>
<dbReference type="RefSeq" id="WP_184476558.1">
    <property type="nucleotide sequence ID" value="NZ_JACHIV010000001.1"/>
</dbReference>
<dbReference type="EMBL" id="JACHIV010000001">
    <property type="protein sequence ID" value="MBB5067193.1"/>
    <property type="molecule type" value="Genomic_DNA"/>
</dbReference>
<dbReference type="Gene3D" id="3.40.50.300">
    <property type="entry name" value="P-loop containing nucleotide triphosphate hydrolases"/>
    <property type="match status" value="1"/>
</dbReference>
<dbReference type="Proteomes" id="UP000580474">
    <property type="component" value="Unassembled WGS sequence"/>
</dbReference>
<dbReference type="PANTHER" id="PTHR47691">
    <property type="entry name" value="REGULATOR-RELATED"/>
    <property type="match status" value="1"/>
</dbReference>
<organism evidence="2 3">
    <name type="scientific">Saccharopolyspora gloriosae</name>
    <dbReference type="NCBI Taxonomy" id="455344"/>
    <lineage>
        <taxon>Bacteria</taxon>
        <taxon>Bacillati</taxon>
        <taxon>Actinomycetota</taxon>
        <taxon>Actinomycetes</taxon>
        <taxon>Pseudonocardiales</taxon>
        <taxon>Pseudonocardiaceae</taxon>
        <taxon>Saccharopolyspora</taxon>
    </lineage>
</organism>
<keyword evidence="3" id="KW-1185">Reference proteome</keyword>
<dbReference type="InterPro" id="IPR041664">
    <property type="entry name" value="AAA_16"/>
</dbReference>
<evidence type="ECO:0000259" key="1">
    <source>
        <dbReference type="Pfam" id="PF13191"/>
    </source>
</evidence>
<gene>
    <name evidence="2" type="ORF">BJ969_000281</name>
</gene>
<dbReference type="Gene3D" id="1.10.8.430">
    <property type="entry name" value="Helical domain of apoptotic protease-activating factors"/>
    <property type="match status" value="1"/>
</dbReference>
<reference evidence="2 3" key="1">
    <citation type="submission" date="2020-08" db="EMBL/GenBank/DDBJ databases">
        <title>Sequencing the genomes of 1000 actinobacteria strains.</title>
        <authorList>
            <person name="Klenk H.-P."/>
        </authorList>
    </citation>
    <scope>NUCLEOTIDE SEQUENCE [LARGE SCALE GENOMIC DNA]</scope>
    <source>
        <strain evidence="2 3">DSM 45582</strain>
    </source>
</reference>
<feature type="domain" description="Orc1-like AAA ATPase" evidence="1">
    <location>
        <begin position="43"/>
        <end position="127"/>
    </location>
</feature>
<name>A0A840N9X5_9PSEU</name>
<dbReference type="AlphaFoldDB" id="A0A840N9X5"/>
<accession>A0A840N9X5</accession>
<dbReference type="Gene3D" id="1.25.40.10">
    <property type="entry name" value="Tetratricopeptide repeat domain"/>
    <property type="match status" value="1"/>
</dbReference>
<evidence type="ECO:0000313" key="3">
    <source>
        <dbReference type="Proteomes" id="UP000580474"/>
    </source>
</evidence>
<dbReference type="SUPFAM" id="SSF52540">
    <property type="entry name" value="P-loop containing nucleoside triphosphate hydrolases"/>
    <property type="match status" value="1"/>
</dbReference>
<dbReference type="SUPFAM" id="SSF48452">
    <property type="entry name" value="TPR-like"/>
    <property type="match status" value="1"/>
</dbReference>
<comment type="caution">
    <text evidence="2">The sequence shown here is derived from an EMBL/GenBank/DDBJ whole genome shotgun (WGS) entry which is preliminary data.</text>
</comment>
<dbReference type="PANTHER" id="PTHR47691:SF3">
    <property type="entry name" value="HTH-TYPE TRANSCRIPTIONAL REGULATOR RV0890C-RELATED"/>
    <property type="match status" value="1"/>
</dbReference>